<name>A0ABM6LQF3_9GAMM</name>
<protein>
    <submittedName>
        <fullName evidence="2">Uncharacterized protein</fullName>
    </submittedName>
</protein>
<feature type="transmembrane region" description="Helical" evidence="1">
    <location>
        <begin position="20"/>
        <end position="43"/>
    </location>
</feature>
<accession>A0ABM6LQF3</accession>
<reference evidence="2 3" key="1">
    <citation type="submission" date="2017-06" db="EMBL/GenBank/DDBJ databases">
        <title>Complete genome sequence of Idiomarina piscisalsi strain 10PY1A isolated from soil of Soudi Arabia.</title>
        <authorList>
            <person name="Kim M.-C."/>
            <person name="Jung B.K."/>
            <person name="Budiyanto F."/>
            <person name="Nzila A."/>
            <person name="Shin J.-H."/>
        </authorList>
    </citation>
    <scope>NUCLEOTIDE SEQUENCE [LARGE SCALE GENOMIC DNA]</scope>
    <source>
        <strain evidence="2 3">10PY1A</strain>
    </source>
</reference>
<dbReference type="EMBL" id="CP022133">
    <property type="protein sequence ID" value="ASG64766.1"/>
    <property type="molecule type" value="Genomic_DNA"/>
</dbReference>
<keyword evidence="1" id="KW-1133">Transmembrane helix</keyword>
<keyword evidence="3" id="KW-1185">Reference proteome</keyword>
<sequence>MASLNLVAKSNRPSFLKHPVINLIGLVACICVTALTLQLVSGYQPMLDNKRRIVQQQLQQLASLKSAQQAHRRHQQALSQRRAFIQRQQQNREALNAFAALLTRVHHHFNNAEIKLSKDQLNIAGGYHRITQTDSLKNWLHSHWVNSDIKASVQKQLLPKQQVQLSLQRSPL</sequence>
<evidence type="ECO:0000313" key="3">
    <source>
        <dbReference type="Proteomes" id="UP000197717"/>
    </source>
</evidence>
<proteinExistence type="predicted"/>
<keyword evidence="1" id="KW-0472">Membrane</keyword>
<evidence type="ECO:0000313" key="2">
    <source>
        <dbReference type="EMBL" id="ASG64766.1"/>
    </source>
</evidence>
<dbReference type="Proteomes" id="UP000197717">
    <property type="component" value="Chromosome"/>
</dbReference>
<organism evidence="2 3">
    <name type="scientific">Idiomarina piscisalsi</name>
    <dbReference type="NCBI Taxonomy" id="1096243"/>
    <lineage>
        <taxon>Bacteria</taxon>
        <taxon>Pseudomonadati</taxon>
        <taxon>Pseudomonadota</taxon>
        <taxon>Gammaproteobacteria</taxon>
        <taxon>Alteromonadales</taxon>
        <taxon>Idiomarinaceae</taxon>
        <taxon>Idiomarina</taxon>
    </lineage>
</organism>
<gene>
    <name evidence="2" type="ORF">CEW91_00720</name>
</gene>
<evidence type="ECO:0000256" key="1">
    <source>
        <dbReference type="SAM" id="Phobius"/>
    </source>
</evidence>
<dbReference type="RefSeq" id="WP_088767224.1">
    <property type="nucleotide sequence ID" value="NZ_CP022133.1"/>
</dbReference>
<keyword evidence="1" id="KW-0812">Transmembrane</keyword>